<keyword evidence="1" id="KW-0449">Lipoprotein</keyword>
<gene>
    <name evidence="1" type="primary">gldB</name>
    <name evidence="1" type="ORF">FEE95_16460</name>
</gene>
<reference evidence="1 2" key="1">
    <citation type="submission" date="2019-05" db="EMBL/GenBank/DDBJ databases">
        <authorList>
            <person name="Zhang J.-Y."/>
            <person name="Feg X."/>
            <person name="Du Z.-J."/>
        </authorList>
    </citation>
    <scope>NUCLEOTIDE SEQUENCE [LARGE SCALE GENOMIC DNA]</scope>
    <source>
        <strain evidence="1 2">RZ26</strain>
    </source>
</reference>
<dbReference type="Proteomes" id="UP000310314">
    <property type="component" value="Unassembled WGS sequence"/>
</dbReference>
<proteinExistence type="predicted"/>
<dbReference type="RefSeq" id="WP_138659080.1">
    <property type="nucleotide sequence ID" value="NZ_VATY01000003.1"/>
</dbReference>
<evidence type="ECO:0000313" key="2">
    <source>
        <dbReference type="Proteomes" id="UP000310314"/>
    </source>
</evidence>
<sequence>MKRPIFIVLLISLAFFGCNDTDKVEAEIGKIPIEVNVSRFDREFASAESTDLPKLKAKYPYLFPAQYTDSVWEAKLRDTIQIELFDEVAKAFPNFDDESKELKSLFQHIKYYFPEFEEPRVITLTNEVQYNYRVILADSLLLIGLDNYLGPEHHFYVDIQNYISEGLDKKYITADVADNFTRKVVPRLRDRTFLADMIYYGKLLYLKDKLLPTADDTIKIGYTQDQLDWAIANEEPIWRNFIEQERLYSTDGELRLRFLEPAPFSKFGLELIDNESPGRVGQYIGWQIVRAFMDKNEITPQQLLNIPAEEIFKKANYKPTK</sequence>
<accession>A0A5S3PP69</accession>
<dbReference type="Pfam" id="PF25594">
    <property type="entry name" value="GldB_lipo"/>
    <property type="match status" value="1"/>
</dbReference>
<dbReference type="InterPro" id="IPR019853">
    <property type="entry name" value="GldB-like"/>
</dbReference>
<dbReference type="OrthoDB" id="976022at2"/>
<name>A0A5S3PP69_9FLAO</name>
<dbReference type="EMBL" id="VATY01000003">
    <property type="protein sequence ID" value="TMM56213.1"/>
    <property type="molecule type" value="Genomic_DNA"/>
</dbReference>
<evidence type="ECO:0000313" key="1">
    <source>
        <dbReference type="EMBL" id="TMM56213.1"/>
    </source>
</evidence>
<organism evidence="1 2">
    <name type="scientific">Maribacter algarum</name>
    <name type="common">ex Zhang et al. 2020</name>
    <dbReference type="NCBI Taxonomy" id="2578118"/>
    <lineage>
        <taxon>Bacteria</taxon>
        <taxon>Pseudomonadati</taxon>
        <taxon>Bacteroidota</taxon>
        <taxon>Flavobacteriia</taxon>
        <taxon>Flavobacteriales</taxon>
        <taxon>Flavobacteriaceae</taxon>
        <taxon>Maribacter</taxon>
    </lineage>
</organism>
<keyword evidence="2" id="KW-1185">Reference proteome</keyword>
<dbReference type="NCBIfam" id="TIGR03514">
    <property type="entry name" value="GldB_lipo"/>
    <property type="match status" value="1"/>
</dbReference>
<dbReference type="AlphaFoldDB" id="A0A5S3PP69"/>
<protein>
    <submittedName>
        <fullName evidence="1">Gliding motility lipoprotein GldB</fullName>
    </submittedName>
</protein>
<dbReference type="PROSITE" id="PS51257">
    <property type="entry name" value="PROKAR_LIPOPROTEIN"/>
    <property type="match status" value="1"/>
</dbReference>
<comment type="caution">
    <text evidence="1">The sequence shown here is derived from an EMBL/GenBank/DDBJ whole genome shotgun (WGS) entry which is preliminary data.</text>
</comment>